<dbReference type="Ensembl" id="ENSCCRT00000161214.1">
    <property type="protein sequence ID" value="ENSCCRP00000181240.1"/>
    <property type="gene ID" value="ENSCCRG00000010104.2"/>
</dbReference>
<name>A0A9J8DMY7_CYPCA</name>
<feature type="signal peptide" evidence="3">
    <location>
        <begin position="1"/>
        <end position="32"/>
    </location>
</feature>
<organism evidence="4 5">
    <name type="scientific">Cyprinus carpio carpio</name>
    <dbReference type="NCBI Taxonomy" id="630221"/>
    <lineage>
        <taxon>Eukaryota</taxon>
        <taxon>Metazoa</taxon>
        <taxon>Chordata</taxon>
        <taxon>Craniata</taxon>
        <taxon>Vertebrata</taxon>
        <taxon>Euteleostomi</taxon>
        <taxon>Actinopterygii</taxon>
        <taxon>Neopterygii</taxon>
        <taxon>Teleostei</taxon>
        <taxon>Ostariophysi</taxon>
        <taxon>Cypriniformes</taxon>
        <taxon>Cyprinidae</taxon>
        <taxon>Cyprininae</taxon>
        <taxon>Cyprinus</taxon>
    </lineage>
</organism>
<keyword evidence="5" id="KW-1185">Reference proteome</keyword>
<evidence type="ECO:0000256" key="2">
    <source>
        <dbReference type="SAM" id="Phobius"/>
    </source>
</evidence>
<keyword evidence="2" id="KW-0472">Membrane</keyword>
<dbReference type="GeneTree" id="ENSGT00440000038604"/>
<feature type="compositionally biased region" description="Polar residues" evidence="1">
    <location>
        <begin position="171"/>
        <end position="193"/>
    </location>
</feature>
<dbReference type="AlphaFoldDB" id="A0A9J8DMY7"/>
<feature type="chain" id="PRO_5039953655" evidence="3">
    <location>
        <begin position="33"/>
        <end position="345"/>
    </location>
</feature>
<feature type="transmembrane region" description="Helical" evidence="2">
    <location>
        <begin position="210"/>
        <end position="234"/>
    </location>
</feature>
<dbReference type="GO" id="GO:0016020">
    <property type="term" value="C:membrane"/>
    <property type="evidence" value="ECO:0007669"/>
    <property type="project" value="InterPro"/>
</dbReference>
<feature type="compositionally biased region" description="Low complexity" evidence="1">
    <location>
        <begin position="146"/>
        <end position="157"/>
    </location>
</feature>
<dbReference type="Pfam" id="PF06809">
    <property type="entry name" value="NPDC1"/>
    <property type="match status" value="1"/>
</dbReference>
<keyword evidence="3" id="KW-0732">Signal</keyword>
<accession>A0A9J8DMY7</accession>
<reference evidence="4" key="2">
    <citation type="submission" date="2025-09" db="UniProtKB">
        <authorList>
            <consortium name="Ensembl"/>
        </authorList>
    </citation>
    <scope>IDENTIFICATION</scope>
</reference>
<keyword evidence="2" id="KW-0812">Transmembrane</keyword>
<evidence type="ECO:0000313" key="4">
    <source>
        <dbReference type="Ensembl" id="ENSCCRP00000181240.1"/>
    </source>
</evidence>
<evidence type="ECO:0000256" key="3">
    <source>
        <dbReference type="SAM" id="SignalP"/>
    </source>
</evidence>
<dbReference type="InterPro" id="IPR009635">
    <property type="entry name" value="NPDC1"/>
</dbReference>
<feature type="region of interest" description="Disordered" evidence="1">
    <location>
        <begin position="323"/>
        <end position="345"/>
    </location>
</feature>
<protein>
    <submittedName>
        <fullName evidence="4">Neural proliferation, differentiation and control, 1a</fullName>
    </submittedName>
</protein>
<keyword evidence="2" id="KW-1133">Transmembrane helix</keyword>
<dbReference type="PANTHER" id="PTHR23352">
    <property type="entry name" value="NEURAL PROLIFERATION DIFFERENTIATION AND CONTROL PROTEIN-1 NPDC-1 PROTEIN"/>
    <property type="match status" value="1"/>
</dbReference>
<reference evidence="4" key="1">
    <citation type="submission" date="2025-08" db="UniProtKB">
        <authorList>
            <consortium name="Ensembl"/>
        </authorList>
    </citation>
    <scope>IDENTIFICATION</scope>
</reference>
<sequence length="345" mass="38128">MLFCLSRSARRARASLLLPGVLICVILAAVGASMPANKCPDHIDCARKGRHFCKTGSSHCGPCLSPLEEDNAGHCVAPRTHFLQQHHQERVKQTTRWHTLTLRTHTAHSSHFPHRLSSHPDVDEEIDYLSSIISKQQMSEVKQPDSRSQSPLQSQSESKQKSLHKPPAVEPTTSGPSTPTHQTPKSPQPVTNLSDRHGPIISPHSSRDSLLVLMISLCIIVGSTALIIAAVCWVRLQRETHLAQKVDYPAFHAAGPNHNHASSGDKTLAHSAQMYHYQHQKQQMLSMEKHKAEPKVSESGATSDEENEVGDFTVYECPGLAPTGEMEVKNPLFDDSTLHSQRNHK</sequence>
<evidence type="ECO:0000256" key="1">
    <source>
        <dbReference type="SAM" id="MobiDB-lite"/>
    </source>
</evidence>
<feature type="region of interest" description="Disordered" evidence="1">
    <location>
        <begin position="136"/>
        <end position="201"/>
    </location>
</feature>
<dbReference type="Proteomes" id="UP001108240">
    <property type="component" value="Unplaced"/>
</dbReference>
<dbReference type="OMA" id="TVCWVRL"/>
<dbReference type="PANTHER" id="PTHR23352:SF2">
    <property type="entry name" value="NEURAL PROLIFERATION DIFFERENTIATION AND CONTROL PROTEIN 1"/>
    <property type="match status" value="1"/>
</dbReference>
<evidence type="ECO:0000313" key="5">
    <source>
        <dbReference type="Proteomes" id="UP001108240"/>
    </source>
</evidence>
<proteinExistence type="predicted"/>